<organism evidence="2 3">
    <name type="scientific">Nocardioides turkmenicus</name>
    <dbReference type="NCBI Taxonomy" id="2711220"/>
    <lineage>
        <taxon>Bacteria</taxon>
        <taxon>Bacillati</taxon>
        <taxon>Actinomycetota</taxon>
        <taxon>Actinomycetes</taxon>
        <taxon>Propionibacteriales</taxon>
        <taxon>Nocardioidaceae</taxon>
        <taxon>Nocardioides</taxon>
    </lineage>
</organism>
<reference evidence="2 3" key="1">
    <citation type="submission" date="2020-02" db="EMBL/GenBank/DDBJ databases">
        <title>Whole-genome analyses of novel actinobacteria.</title>
        <authorList>
            <person name="Sahin N."/>
        </authorList>
    </citation>
    <scope>NUCLEOTIDE SEQUENCE [LARGE SCALE GENOMIC DNA]</scope>
    <source>
        <strain evidence="2 3">KC13</strain>
    </source>
</reference>
<dbReference type="AlphaFoldDB" id="A0A6M1RBP2"/>
<evidence type="ECO:0000313" key="2">
    <source>
        <dbReference type="EMBL" id="NGN94929.1"/>
    </source>
</evidence>
<protein>
    <submittedName>
        <fullName evidence="2">Uncharacterized protein</fullName>
    </submittedName>
</protein>
<keyword evidence="3" id="KW-1185">Reference proteome</keyword>
<evidence type="ECO:0000256" key="1">
    <source>
        <dbReference type="SAM" id="Phobius"/>
    </source>
</evidence>
<keyword evidence="1" id="KW-0472">Membrane</keyword>
<dbReference type="Proteomes" id="UP000483261">
    <property type="component" value="Unassembled WGS sequence"/>
</dbReference>
<sequence length="126" mass="13077">MDSESARRSAAVVGMATLPIGAAILFKPEWVGRTLKLGDHPTALRVIGAADLALVPGLLAGRRRLPWMVARAGLNVAIAAYCTHLARQEGNIGPKVAASALVFATAADARTILALREGEDRPGAVS</sequence>
<comment type="caution">
    <text evidence="2">The sequence shown here is derived from an EMBL/GenBank/DDBJ whole genome shotgun (WGS) entry which is preliminary data.</text>
</comment>
<keyword evidence="1" id="KW-1133">Transmembrane helix</keyword>
<dbReference type="RefSeq" id="WP_165112611.1">
    <property type="nucleotide sequence ID" value="NZ_JAALAA010000018.1"/>
</dbReference>
<accession>A0A6M1RBP2</accession>
<proteinExistence type="predicted"/>
<dbReference type="EMBL" id="JAALAA010000018">
    <property type="protein sequence ID" value="NGN94929.1"/>
    <property type="molecule type" value="Genomic_DNA"/>
</dbReference>
<evidence type="ECO:0000313" key="3">
    <source>
        <dbReference type="Proteomes" id="UP000483261"/>
    </source>
</evidence>
<name>A0A6M1RBP2_9ACTN</name>
<keyword evidence="1" id="KW-0812">Transmembrane</keyword>
<feature type="transmembrane region" description="Helical" evidence="1">
    <location>
        <begin position="42"/>
        <end position="61"/>
    </location>
</feature>
<feature type="transmembrane region" description="Helical" evidence="1">
    <location>
        <begin position="12"/>
        <end position="30"/>
    </location>
</feature>
<gene>
    <name evidence="2" type="ORF">G5C66_19595</name>
</gene>